<dbReference type="SUPFAM" id="SSF53335">
    <property type="entry name" value="S-adenosyl-L-methionine-dependent methyltransferases"/>
    <property type="match status" value="1"/>
</dbReference>
<name>A0ABR5PQF0_9LACO</name>
<feature type="active site" evidence="5">
    <location>
        <position position="76"/>
    </location>
</feature>
<dbReference type="CDD" id="cd00315">
    <property type="entry name" value="Cyt_C5_DNA_methylase"/>
    <property type="match status" value="1"/>
</dbReference>
<dbReference type="PROSITE" id="PS51679">
    <property type="entry name" value="SAM_MT_C5"/>
    <property type="match status" value="1"/>
</dbReference>
<dbReference type="PROSITE" id="PS00094">
    <property type="entry name" value="C5_MTASE_1"/>
    <property type="match status" value="1"/>
</dbReference>
<dbReference type="GeneID" id="75117038"/>
<sequence length="349" mass="39694">MKAIDLFSGIGGLSEGFRKNNVDIVVANEIDKDIASSYKKNNPETEMINEDITQLNIESVFGKYKDANIILGGPPCQGFSQKGKRLSLKDPRNYLFRYFAKVVDFVKPEYFVMENVPNLLTTSNGYFKNEIIDIFSRMGYKVNLDVLNAADYGVPQNRRRAIIIGALNGHKVLMPKKINKKVTTWEAMSDLAFLKSGEGSFEQEYRIAPQTSYQKDRRKNSTKLFNHQATNHSLSAIKRMQLIPENGDKNDLPQELLTKSIYSGTWGRIIKNYQSVTITTRFDTPSSGRFTHPFLNRAITVREAARIQSFDDDTIFWGPKTSQMKQVGNAVPPKLAYKIAQQIIKDKKR</sequence>
<dbReference type="PANTHER" id="PTHR10629">
    <property type="entry name" value="CYTOSINE-SPECIFIC METHYLTRANSFERASE"/>
    <property type="match status" value="1"/>
</dbReference>
<protein>
    <recommendedName>
        <fullName evidence="7">Cytosine-specific methyltransferase</fullName>
        <ecNumber evidence="7">2.1.1.37</ecNumber>
    </recommendedName>
</protein>
<evidence type="ECO:0000256" key="7">
    <source>
        <dbReference type="RuleBase" id="RU000417"/>
    </source>
</evidence>
<dbReference type="InterPro" id="IPR031303">
    <property type="entry name" value="C5_meth_CS"/>
</dbReference>
<dbReference type="PROSITE" id="PS00095">
    <property type="entry name" value="C5_MTASE_2"/>
    <property type="match status" value="1"/>
</dbReference>
<dbReference type="NCBIfam" id="TIGR00675">
    <property type="entry name" value="dcm"/>
    <property type="match status" value="1"/>
</dbReference>
<dbReference type="GO" id="GO:0032259">
    <property type="term" value="P:methylation"/>
    <property type="evidence" value="ECO:0007669"/>
    <property type="project" value="UniProtKB-KW"/>
</dbReference>
<dbReference type="Gene3D" id="3.40.50.150">
    <property type="entry name" value="Vaccinia Virus protein VP39"/>
    <property type="match status" value="1"/>
</dbReference>
<evidence type="ECO:0000256" key="4">
    <source>
        <dbReference type="ARBA" id="ARBA00022747"/>
    </source>
</evidence>
<reference evidence="8 9" key="1">
    <citation type="journal article" date="2015" name="Genome Announc.">
        <title>Expanding the biotechnology potential of lactobacilli through comparative genomics of 213 strains and associated genera.</title>
        <authorList>
            <person name="Sun Z."/>
            <person name="Harris H.M."/>
            <person name="McCann A."/>
            <person name="Guo C."/>
            <person name="Argimon S."/>
            <person name="Zhang W."/>
            <person name="Yang X."/>
            <person name="Jeffery I.B."/>
            <person name="Cooney J.C."/>
            <person name="Kagawa T.F."/>
            <person name="Liu W."/>
            <person name="Song Y."/>
            <person name="Salvetti E."/>
            <person name="Wrobel A."/>
            <person name="Rasinkangas P."/>
            <person name="Parkhill J."/>
            <person name="Rea M.C."/>
            <person name="O'Sullivan O."/>
            <person name="Ritari J."/>
            <person name="Douillard F.P."/>
            <person name="Paul Ross R."/>
            <person name="Yang R."/>
            <person name="Briner A.E."/>
            <person name="Felis G.E."/>
            <person name="de Vos W.M."/>
            <person name="Barrangou R."/>
            <person name="Klaenhammer T.R."/>
            <person name="Caufield P.W."/>
            <person name="Cui Y."/>
            <person name="Zhang H."/>
            <person name="O'Toole P.W."/>
        </authorList>
    </citation>
    <scope>NUCLEOTIDE SEQUENCE [LARGE SCALE GENOMIC DNA]</scope>
    <source>
        <strain evidence="8 9">DSM 6629</strain>
    </source>
</reference>
<dbReference type="EC" id="2.1.1.37" evidence="7"/>
<evidence type="ECO:0000256" key="5">
    <source>
        <dbReference type="PROSITE-ProRule" id="PRU01016"/>
    </source>
</evidence>
<dbReference type="RefSeq" id="WP_057810133.1">
    <property type="nucleotide sequence ID" value="NZ_AZGN01000023.1"/>
</dbReference>
<gene>
    <name evidence="8" type="ORF">FC44_GL001046</name>
</gene>
<dbReference type="Pfam" id="PF00145">
    <property type="entry name" value="DNA_methylase"/>
    <property type="match status" value="1"/>
</dbReference>
<proteinExistence type="inferred from homology"/>
<comment type="catalytic activity">
    <reaction evidence="7">
        <text>a 2'-deoxycytidine in DNA + S-adenosyl-L-methionine = a 5-methyl-2'-deoxycytidine in DNA + S-adenosyl-L-homocysteine + H(+)</text>
        <dbReference type="Rhea" id="RHEA:13681"/>
        <dbReference type="Rhea" id="RHEA-COMP:11369"/>
        <dbReference type="Rhea" id="RHEA-COMP:11370"/>
        <dbReference type="ChEBI" id="CHEBI:15378"/>
        <dbReference type="ChEBI" id="CHEBI:57856"/>
        <dbReference type="ChEBI" id="CHEBI:59789"/>
        <dbReference type="ChEBI" id="CHEBI:85452"/>
        <dbReference type="ChEBI" id="CHEBI:85454"/>
        <dbReference type="EC" id="2.1.1.37"/>
    </reaction>
</comment>
<dbReference type="InterPro" id="IPR018117">
    <property type="entry name" value="C5_DNA_meth_AS"/>
</dbReference>
<dbReference type="PANTHER" id="PTHR10629:SF52">
    <property type="entry name" value="DNA (CYTOSINE-5)-METHYLTRANSFERASE 1"/>
    <property type="match status" value="1"/>
</dbReference>
<dbReference type="InterPro" id="IPR050390">
    <property type="entry name" value="C5-Methyltransferase"/>
</dbReference>
<dbReference type="InterPro" id="IPR001525">
    <property type="entry name" value="C5_MeTfrase"/>
</dbReference>
<evidence type="ECO:0000256" key="3">
    <source>
        <dbReference type="ARBA" id="ARBA00022691"/>
    </source>
</evidence>
<keyword evidence="2 5" id="KW-0808">Transferase</keyword>
<dbReference type="GO" id="GO:0008168">
    <property type="term" value="F:methyltransferase activity"/>
    <property type="evidence" value="ECO:0007669"/>
    <property type="project" value="UniProtKB-KW"/>
</dbReference>
<evidence type="ECO:0000256" key="1">
    <source>
        <dbReference type="ARBA" id="ARBA00022603"/>
    </source>
</evidence>
<keyword evidence="1 5" id="KW-0489">Methyltransferase</keyword>
<dbReference type="InterPro" id="IPR029063">
    <property type="entry name" value="SAM-dependent_MTases_sf"/>
</dbReference>
<keyword evidence="3 5" id="KW-0949">S-adenosyl-L-methionine</keyword>
<organism evidence="8 9">
    <name type="scientific">Lactobacillus intestinalis DSM 6629</name>
    <dbReference type="NCBI Taxonomy" id="1423761"/>
    <lineage>
        <taxon>Bacteria</taxon>
        <taxon>Bacillati</taxon>
        <taxon>Bacillota</taxon>
        <taxon>Bacilli</taxon>
        <taxon>Lactobacillales</taxon>
        <taxon>Lactobacillaceae</taxon>
        <taxon>Lactobacillus</taxon>
    </lineage>
</organism>
<dbReference type="Gene3D" id="3.90.120.10">
    <property type="entry name" value="DNA Methylase, subunit A, domain 2"/>
    <property type="match status" value="1"/>
</dbReference>
<keyword evidence="4" id="KW-0680">Restriction system</keyword>
<dbReference type="EMBL" id="AZGN01000023">
    <property type="protein sequence ID" value="KRM33600.1"/>
    <property type="molecule type" value="Genomic_DNA"/>
</dbReference>
<evidence type="ECO:0000256" key="2">
    <source>
        <dbReference type="ARBA" id="ARBA00022679"/>
    </source>
</evidence>
<evidence type="ECO:0000313" key="9">
    <source>
        <dbReference type="Proteomes" id="UP000051735"/>
    </source>
</evidence>
<dbReference type="PRINTS" id="PR00105">
    <property type="entry name" value="C5METTRFRASE"/>
</dbReference>
<evidence type="ECO:0000313" key="8">
    <source>
        <dbReference type="EMBL" id="KRM33600.1"/>
    </source>
</evidence>
<dbReference type="Proteomes" id="UP000051735">
    <property type="component" value="Unassembled WGS sequence"/>
</dbReference>
<keyword evidence="9" id="KW-1185">Reference proteome</keyword>
<evidence type="ECO:0000256" key="6">
    <source>
        <dbReference type="RuleBase" id="RU000416"/>
    </source>
</evidence>
<comment type="caution">
    <text evidence="8">The sequence shown here is derived from an EMBL/GenBank/DDBJ whole genome shotgun (WGS) entry which is preliminary data.</text>
</comment>
<accession>A0ABR5PQF0</accession>
<comment type="similarity">
    <text evidence="5 6">Belongs to the class I-like SAM-binding methyltransferase superfamily. C5-methyltransferase family.</text>
</comment>